<dbReference type="AlphaFoldDB" id="A0A2N7W6Q6"/>
<dbReference type="GO" id="GO:0046872">
    <property type="term" value="F:metal ion binding"/>
    <property type="evidence" value="ECO:0007669"/>
    <property type="project" value="UniProtKB-KW"/>
</dbReference>
<dbReference type="PANTHER" id="PTHR30529:SF1">
    <property type="entry name" value="CYTOCHROME B561 HOMOLOG 2"/>
    <property type="match status" value="1"/>
</dbReference>
<dbReference type="InterPro" id="IPR052168">
    <property type="entry name" value="Cytochrome_b561_oxidase"/>
</dbReference>
<dbReference type="Gene3D" id="1.20.120.1770">
    <property type="match status" value="1"/>
</dbReference>
<evidence type="ECO:0000256" key="10">
    <source>
        <dbReference type="ARBA" id="ARBA00023004"/>
    </source>
</evidence>
<comment type="subcellular location">
    <subcellularLocation>
        <location evidence="2">Cell membrane</location>
        <topology evidence="2">Multi-pass membrane protein</topology>
    </subcellularLocation>
</comment>
<keyword evidence="4" id="KW-1003">Cell membrane</keyword>
<sequence>MASNAGQDDIGKDAASGIHSNDVQRNAYTAGAIALHWIIATLIFGGFALGWMMTRIPGITPDKLRFYSWHKWIGVTVLALAVLRVLWRLTHRAPPLPDSMRVWQRRAAHLGHILLYVLMIAIPVSGYLYSSASNIPVVYLGIVPLPPIIAPDPELKVWLKSIHITLDYGLLVLVIGHVAVAVKHHWLDGDGLLYRMLPFLK</sequence>
<keyword evidence="16" id="KW-1185">Reference proteome</keyword>
<comment type="similarity">
    <text evidence="12">Belongs to the cytochrome b561 family.</text>
</comment>
<evidence type="ECO:0000256" key="5">
    <source>
        <dbReference type="ARBA" id="ARBA00022617"/>
    </source>
</evidence>
<evidence type="ECO:0000259" key="14">
    <source>
        <dbReference type="Pfam" id="PF01292"/>
    </source>
</evidence>
<dbReference type="SUPFAM" id="SSF81342">
    <property type="entry name" value="Transmembrane di-heme cytochromes"/>
    <property type="match status" value="1"/>
</dbReference>
<feature type="domain" description="Cytochrome b561 bacterial/Ni-hydrogenase" evidence="14">
    <location>
        <begin position="28"/>
        <end position="198"/>
    </location>
</feature>
<dbReference type="GO" id="GO:0009055">
    <property type="term" value="F:electron transfer activity"/>
    <property type="evidence" value="ECO:0007669"/>
    <property type="project" value="InterPro"/>
</dbReference>
<evidence type="ECO:0000256" key="11">
    <source>
        <dbReference type="ARBA" id="ARBA00023136"/>
    </source>
</evidence>
<evidence type="ECO:0000256" key="4">
    <source>
        <dbReference type="ARBA" id="ARBA00022475"/>
    </source>
</evidence>
<accession>A0A2N7W6Q6</accession>
<reference evidence="15 16" key="1">
    <citation type="submission" date="2018-01" db="EMBL/GenBank/DDBJ databases">
        <title>Whole genome analyses suggest that Burkholderia sensu lato contains two further novel genera in the rhizoxinica-symbiotica group Mycetohabitans gen. nov., and Trinickia gen. nov.: implications for the evolution of diazotrophy and nodulation in the Burkholderiaceae.</title>
        <authorList>
            <person name="Estrada-de los Santos P."/>
            <person name="Palmer M."/>
            <person name="Chavez-Ramirez B."/>
            <person name="Beukes C."/>
            <person name="Steenkamp E.T."/>
            <person name="Hirsch A.M."/>
            <person name="Manyaka P."/>
            <person name="Maluk M."/>
            <person name="Lafos M."/>
            <person name="Crook M."/>
            <person name="Gross E."/>
            <person name="Simon M.F."/>
            <person name="Bueno dos Reis Junior F."/>
            <person name="Poole P.S."/>
            <person name="Venter S.N."/>
            <person name="James E.K."/>
        </authorList>
    </citation>
    <scope>NUCLEOTIDE SEQUENCE [LARGE SCALE GENOMIC DNA]</scope>
    <source>
        <strain evidence="15 16">GP25-8</strain>
    </source>
</reference>
<evidence type="ECO:0000256" key="12">
    <source>
        <dbReference type="ARBA" id="ARBA00037975"/>
    </source>
</evidence>
<dbReference type="PANTHER" id="PTHR30529">
    <property type="entry name" value="CYTOCHROME B561"/>
    <property type="match status" value="1"/>
</dbReference>
<feature type="transmembrane region" description="Helical" evidence="13">
    <location>
        <begin position="27"/>
        <end position="49"/>
    </location>
</feature>
<keyword evidence="10" id="KW-0408">Iron</keyword>
<evidence type="ECO:0000313" key="15">
    <source>
        <dbReference type="EMBL" id="PMS25093.1"/>
    </source>
</evidence>
<dbReference type="Pfam" id="PF01292">
    <property type="entry name" value="Ni_hydr_CYTB"/>
    <property type="match status" value="1"/>
</dbReference>
<keyword evidence="8" id="KW-0249">Electron transport</keyword>
<name>A0A2N7W6Q6_9BURK</name>
<evidence type="ECO:0000256" key="2">
    <source>
        <dbReference type="ARBA" id="ARBA00004651"/>
    </source>
</evidence>
<evidence type="ECO:0000256" key="8">
    <source>
        <dbReference type="ARBA" id="ARBA00022982"/>
    </source>
</evidence>
<evidence type="ECO:0000256" key="6">
    <source>
        <dbReference type="ARBA" id="ARBA00022692"/>
    </source>
</evidence>
<keyword evidence="11 13" id="KW-0472">Membrane</keyword>
<comment type="cofactor">
    <cofactor evidence="1">
        <name>heme b</name>
        <dbReference type="ChEBI" id="CHEBI:60344"/>
    </cofactor>
</comment>
<dbReference type="InterPro" id="IPR011577">
    <property type="entry name" value="Cyt_b561_bac/Ni-Hgenase"/>
</dbReference>
<dbReference type="GO" id="GO:0020037">
    <property type="term" value="F:heme binding"/>
    <property type="evidence" value="ECO:0007669"/>
    <property type="project" value="TreeGrafter"/>
</dbReference>
<proteinExistence type="inferred from homology"/>
<feature type="transmembrane region" description="Helical" evidence="13">
    <location>
        <begin position="69"/>
        <end position="87"/>
    </location>
</feature>
<evidence type="ECO:0000313" key="16">
    <source>
        <dbReference type="Proteomes" id="UP000235347"/>
    </source>
</evidence>
<dbReference type="Proteomes" id="UP000235347">
    <property type="component" value="Unassembled WGS sequence"/>
</dbReference>
<evidence type="ECO:0000256" key="9">
    <source>
        <dbReference type="ARBA" id="ARBA00022989"/>
    </source>
</evidence>
<evidence type="ECO:0000256" key="13">
    <source>
        <dbReference type="SAM" id="Phobius"/>
    </source>
</evidence>
<gene>
    <name evidence="15" type="ORF">C0Z19_11875</name>
</gene>
<keyword evidence="6 13" id="KW-0812">Transmembrane</keyword>
<feature type="transmembrane region" description="Helical" evidence="13">
    <location>
        <begin position="107"/>
        <end position="129"/>
    </location>
</feature>
<comment type="caution">
    <text evidence="15">The sequence shown here is derived from an EMBL/GenBank/DDBJ whole genome shotgun (WGS) entry which is preliminary data.</text>
</comment>
<keyword evidence="9 13" id="KW-1133">Transmembrane helix</keyword>
<feature type="transmembrane region" description="Helical" evidence="13">
    <location>
        <begin position="168"/>
        <end position="187"/>
    </location>
</feature>
<protein>
    <submittedName>
        <fullName evidence="15">Cytochrome b</fullName>
    </submittedName>
</protein>
<keyword evidence="7" id="KW-0479">Metal-binding</keyword>
<dbReference type="GO" id="GO:0022904">
    <property type="term" value="P:respiratory electron transport chain"/>
    <property type="evidence" value="ECO:0007669"/>
    <property type="project" value="InterPro"/>
</dbReference>
<evidence type="ECO:0000256" key="3">
    <source>
        <dbReference type="ARBA" id="ARBA00022448"/>
    </source>
</evidence>
<evidence type="ECO:0000256" key="1">
    <source>
        <dbReference type="ARBA" id="ARBA00001970"/>
    </source>
</evidence>
<keyword evidence="5" id="KW-0349">Heme</keyword>
<organism evidence="15 16">
    <name type="scientific">Trinickia soli</name>
    <dbReference type="NCBI Taxonomy" id="380675"/>
    <lineage>
        <taxon>Bacteria</taxon>
        <taxon>Pseudomonadati</taxon>
        <taxon>Pseudomonadota</taxon>
        <taxon>Betaproteobacteria</taxon>
        <taxon>Burkholderiales</taxon>
        <taxon>Burkholderiaceae</taxon>
        <taxon>Trinickia</taxon>
    </lineage>
</organism>
<dbReference type="EMBL" id="PNYB01000008">
    <property type="protein sequence ID" value="PMS25093.1"/>
    <property type="molecule type" value="Genomic_DNA"/>
</dbReference>
<evidence type="ECO:0000256" key="7">
    <source>
        <dbReference type="ARBA" id="ARBA00022723"/>
    </source>
</evidence>
<dbReference type="GO" id="GO:0005886">
    <property type="term" value="C:plasma membrane"/>
    <property type="evidence" value="ECO:0007669"/>
    <property type="project" value="UniProtKB-SubCell"/>
</dbReference>
<keyword evidence="3" id="KW-0813">Transport</keyword>
<dbReference type="InterPro" id="IPR016174">
    <property type="entry name" value="Di-haem_cyt_TM"/>
</dbReference>